<dbReference type="PANTHER" id="PTHR11601:SF34">
    <property type="entry name" value="CYSTEINE DESULFURASE"/>
    <property type="match status" value="1"/>
</dbReference>
<comment type="similarity">
    <text evidence="2">Belongs to the class-V pyridoxal-phosphate-dependent aminotransferase family. NifS/IscS subfamily.</text>
</comment>
<dbReference type="AlphaFoldDB" id="A0A0F7UP30"/>
<proteinExistence type="inferred from homology"/>
<feature type="compositionally biased region" description="Basic and acidic residues" evidence="3">
    <location>
        <begin position="1"/>
        <end position="12"/>
    </location>
</feature>
<feature type="compositionally biased region" description="Pro residues" evidence="3">
    <location>
        <begin position="442"/>
        <end position="457"/>
    </location>
</feature>
<feature type="region of interest" description="Disordered" evidence="3">
    <location>
        <begin position="46"/>
        <end position="151"/>
    </location>
</feature>
<comment type="cofactor">
    <cofactor evidence="1">
        <name>pyridoxal 5'-phosphate</name>
        <dbReference type="ChEBI" id="CHEBI:597326"/>
    </cofactor>
</comment>
<evidence type="ECO:0000256" key="1">
    <source>
        <dbReference type="ARBA" id="ARBA00001933"/>
    </source>
</evidence>
<sequence length="831" mass="87780">MFLSVESHETEGRSASPTPASSRSPTNGPQTALSLWTLPASLSSYLSSFPSSLSRSPKASVSARRGTGEVAADRDGAKQGEIDEVNSHSRGVRFDLCRPGRNEDTAADGPVRGGTQRNAKEAMAPHSDGVQTGGTGTRDGGEVSPFDKKPGESYAAYADRLHRRDGFSLYFDNNSSTMTDPRVYQEMAPFFECLFGNPGSAHERGRINKTALEEARVRVARCLGVSPSTVIFTSGATESLNWAIKCGAHAQCRRGVGRHIVTTRVEHPAVLEICKFLQEDHGFGVSFCPVDCFGFVDLGALPSLLSAETALVSIPHANAEIGAIQPIEEVARIVREHAPHALFHVDCSQSLGKVPVNIPQLGADLVTIAGHKIYAPKGVGALYVGPRACIGPLLHGGGQEGRLRGGTENVPYCVALGKACELIAEGWAPPSGVVRADFLSGPAPPSPSSLPCAPAPLTPAASTSADGASPEAGSAPETQCVADQGVHTAPARGGGDLPGVGERRGEPSEVEIAGRKETREEGSCVEGGSGLGAERTSTTRLAEGHSGAPSGSGVRTPQAEKEGQKQSFSSWLPSLAAAFRQGGSSEEKHDNGSGVVSGFPATPSAFHRFCSSIGFSRVLSLPFGSRSAGGTIPGEWRSFWPERKDAGFRRVSAHPQHMQKTLIRFTHQFFIEVSLLTQWTKDQLADFIRINGPLGQAGRFFEVTDGQQGKSLSEMYGALPNTLSLSIRGAHGPEIVRLLRDRLCISAGCTCHSSGELTSATLQAIQLDRDWARGTIRISTGRFTTLNEATVAGRLLARFLISENLIFGKSERLAALSAGHEPGEKRGAEAS</sequence>
<feature type="region of interest" description="Disordered" evidence="3">
    <location>
        <begin position="441"/>
        <end position="567"/>
    </location>
</feature>
<dbReference type="Pfam" id="PF00266">
    <property type="entry name" value="Aminotran_5"/>
    <property type="match status" value="1"/>
</dbReference>
<dbReference type="Gene3D" id="3.90.1150.10">
    <property type="entry name" value="Aspartate Aminotransferase, domain 1"/>
    <property type="match status" value="2"/>
</dbReference>
<reference evidence="5" key="1">
    <citation type="journal article" date="2015" name="PLoS ONE">
        <title>Comprehensive Evaluation of Toxoplasma gondii VEG and Neospora caninum LIV Genomes with Tachyzoite Stage Transcriptome and Proteome Defines Novel Transcript Features.</title>
        <authorList>
            <person name="Ramaprasad A."/>
            <person name="Mourier T."/>
            <person name="Naeem R."/>
            <person name="Malas T.B."/>
            <person name="Moussa E."/>
            <person name="Panigrahi A."/>
            <person name="Vermont S.J."/>
            <person name="Otto T.D."/>
            <person name="Wastling J."/>
            <person name="Pain A."/>
        </authorList>
    </citation>
    <scope>NUCLEOTIDE SEQUENCE</scope>
    <source>
        <strain evidence="5">Liverpool</strain>
    </source>
</reference>
<feature type="domain" description="Aminotransferase class V" evidence="4">
    <location>
        <begin position="170"/>
        <end position="425"/>
    </location>
</feature>
<evidence type="ECO:0000256" key="2">
    <source>
        <dbReference type="ARBA" id="ARBA00006490"/>
    </source>
</evidence>
<dbReference type="InterPro" id="IPR000192">
    <property type="entry name" value="Aminotrans_V_dom"/>
</dbReference>
<feature type="compositionally biased region" description="Basic and acidic residues" evidence="3">
    <location>
        <begin position="139"/>
        <end position="151"/>
    </location>
</feature>
<feature type="compositionally biased region" description="Basic and acidic residues" evidence="3">
    <location>
        <begin position="501"/>
        <end position="522"/>
    </location>
</feature>
<feature type="compositionally biased region" description="Low complexity" evidence="3">
    <location>
        <begin position="46"/>
        <end position="63"/>
    </location>
</feature>
<feature type="region of interest" description="Disordered" evidence="3">
    <location>
        <begin position="1"/>
        <end position="32"/>
    </location>
</feature>
<dbReference type="PANTHER" id="PTHR11601">
    <property type="entry name" value="CYSTEINE DESULFURYLASE FAMILY MEMBER"/>
    <property type="match status" value="1"/>
</dbReference>
<dbReference type="Gene3D" id="3.40.640.10">
    <property type="entry name" value="Type I PLP-dependent aspartate aminotransferase-like (Major domain)"/>
    <property type="match status" value="1"/>
</dbReference>
<evidence type="ECO:0000313" key="5">
    <source>
        <dbReference type="EMBL" id="CEL70781.1"/>
    </source>
</evidence>
<evidence type="ECO:0000259" key="4">
    <source>
        <dbReference type="Pfam" id="PF00266"/>
    </source>
</evidence>
<protein>
    <submittedName>
        <fullName evidence="5">Cysteine desulfurase, putative</fullName>
    </submittedName>
</protein>
<dbReference type="EMBL" id="LN714487">
    <property type="protein sequence ID" value="CEL70781.1"/>
    <property type="molecule type" value="Genomic_DNA"/>
</dbReference>
<dbReference type="InterPro" id="IPR015424">
    <property type="entry name" value="PyrdxlP-dep_Trfase"/>
</dbReference>
<feature type="compositionally biased region" description="Basic and acidic residues" evidence="3">
    <location>
        <begin position="71"/>
        <end position="104"/>
    </location>
</feature>
<dbReference type="Gene3D" id="1.10.260.50">
    <property type="match status" value="1"/>
</dbReference>
<organism evidence="5">
    <name type="scientific">Neospora caninum (strain Liverpool)</name>
    <dbReference type="NCBI Taxonomy" id="572307"/>
    <lineage>
        <taxon>Eukaryota</taxon>
        <taxon>Sar</taxon>
        <taxon>Alveolata</taxon>
        <taxon>Apicomplexa</taxon>
        <taxon>Conoidasida</taxon>
        <taxon>Coccidia</taxon>
        <taxon>Eucoccidiorida</taxon>
        <taxon>Eimeriorina</taxon>
        <taxon>Sarcocystidae</taxon>
        <taxon>Neospora</taxon>
    </lineage>
</organism>
<feature type="compositionally biased region" description="Low complexity" evidence="3">
    <location>
        <begin position="13"/>
        <end position="26"/>
    </location>
</feature>
<gene>
    <name evidence="5" type="ORF">BN1204_064600</name>
</gene>
<name>A0A0F7UP30_NEOCL</name>
<dbReference type="InterPro" id="IPR015421">
    <property type="entry name" value="PyrdxlP-dep_Trfase_major"/>
</dbReference>
<evidence type="ECO:0000256" key="3">
    <source>
        <dbReference type="SAM" id="MobiDB-lite"/>
    </source>
</evidence>
<accession>A0A0F7UP30</accession>
<dbReference type="InterPro" id="IPR015422">
    <property type="entry name" value="PyrdxlP-dep_Trfase_small"/>
</dbReference>
<dbReference type="SUPFAM" id="SSF53383">
    <property type="entry name" value="PLP-dependent transferases"/>
    <property type="match status" value="2"/>
</dbReference>